<evidence type="ECO:0000256" key="4">
    <source>
        <dbReference type="ARBA" id="ARBA00022438"/>
    </source>
</evidence>
<keyword evidence="12 19" id="KW-1133">Transmembrane helix</keyword>
<keyword evidence="11" id="KW-0735">Signal-anchor</keyword>
<dbReference type="AlphaFoldDB" id="A0AAV7JT70"/>
<evidence type="ECO:0000256" key="15">
    <source>
        <dbReference type="ARBA" id="ARBA00023157"/>
    </source>
</evidence>
<keyword evidence="4 19" id="KW-0031">Aminopeptidase</keyword>
<comment type="cofactor">
    <cofactor evidence="18 19">
        <name>Zn(2+)</name>
        <dbReference type="ChEBI" id="CHEBI:29105"/>
    </cofactor>
    <text evidence="18 19">Binds 1 zinc ion per subunit.</text>
</comment>
<dbReference type="PRINTS" id="PR00756">
    <property type="entry name" value="ALADIPTASE"/>
</dbReference>
<evidence type="ECO:0000256" key="1">
    <source>
        <dbReference type="ARBA" id="ARBA00004236"/>
    </source>
</evidence>
<dbReference type="SUPFAM" id="SSF63737">
    <property type="entry name" value="Leukotriene A4 hydrolase N-terminal domain"/>
    <property type="match status" value="1"/>
</dbReference>
<evidence type="ECO:0000256" key="9">
    <source>
        <dbReference type="ARBA" id="ARBA00022801"/>
    </source>
</evidence>
<evidence type="ECO:0000259" key="21">
    <source>
        <dbReference type="Pfam" id="PF11838"/>
    </source>
</evidence>
<feature type="binding site" evidence="18">
    <location>
        <position position="379"/>
    </location>
    <ligand>
        <name>Zn(2+)</name>
        <dbReference type="ChEBI" id="CHEBI:29105"/>
        <note>catalytic</note>
    </ligand>
</feature>
<dbReference type="CDD" id="cd09601">
    <property type="entry name" value="M1_APN-Q_like"/>
    <property type="match status" value="1"/>
</dbReference>
<keyword evidence="15" id="KW-1015">Disulfide bond</keyword>
<feature type="binding site" evidence="18">
    <location>
        <position position="383"/>
    </location>
    <ligand>
        <name>Zn(2+)</name>
        <dbReference type="ChEBI" id="CHEBI:29105"/>
        <note>catalytic</note>
    </ligand>
</feature>
<dbReference type="GO" id="GO:0008270">
    <property type="term" value="F:zinc ion binding"/>
    <property type="evidence" value="ECO:0007669"/>
    <property type="project" value="UniProtKB-UniRule"/>
</dbReference>
<sequence>MSSDEASSPLNPDGKNRFYSDALLTKGKSRGRSLTNCSKLLIACILLLLLLLLVIVLVAVFVVVLHKVVAEEVAEPWKSKRLPSSAKPETYDITLNVDLDTLTVTGEESINVKVVENTQWILLQYSESMNITSVDVLDSGKSQEGVSNELHPDNEYVAISKEGDFNKNKVYTVVVKFSYYLYSGGLSGFYNSTYNEDGEAVVLATTQFEPIYARKAFPCFDEPAMKANFTITIVHPNTTIALSNMPILAMHNDEDGVITTHFAPSVPMSTYLVAFIVCEFKFTTSLTNASVNVSVYARPSLVNDTKYSLDIAVQVLEYYEQFFGINYPLIKMDLVAIPDFNAGAMENWGLVTYRETALLVTENVSSSADKQWVTEVVAHELAHQWFGNLVTMAWWQDLWLNEGFATYISYLGTNICHPEWNYLDFFIIGDLHVALEADGFNETHPIIQSAETLSEINGFMGMEEFRLGLNHYLNKHKYGNAKSADLWSALQGVVENVPYNITAVMDTWTIQGGYPILTVTLTDGCAKLKVTQERFVIVPTDPKDFAKSEFNYIWKVPINFITDSNPDPSETFWLNKKEDEFTRTSLSKDCKWLKANFGELGFYRVNYEDAQWTALTDLLNTDHTQLQTADRANLLDDAVSLSIAGFITPMQALDLVSYLKQETDYIALRVGLLSLSQIHTKVILSKVEGSFTDYVLCLLETEIEEAVGTFPNATTGHLENLKRSLILKYALLYGNTTFAGLALDEFESFMAGTKEPVPDLKDVILTAGIREGGQAEWEFLWNKYVESDNPTEQSAILSALSYTKEPWLIQLYLDRSLTEVRSQDGLTVLRRLASNSYAWPYLWNFFKENYDELFNRYGSSLSFGRAITAATGHFTTQNQLDELEMFFSNRDAGSGIVALKSGIEQIKSNINWLDKNLDNIDNWLHEFLLANCNKM</sequence>
<dbReference type="InterPro" id="IPR045357">
    <property type="entry name" value="Aminopeptidase_N-like_N"/>
</dbReference>
<dbReference type="FunFam" id="1.25.50.20:FF:000001">
    <property type="entry name" value="Aminopeptidase"/>
    <property type="match status" value="1"/>
</dbReference>
<dbReference type="GO" id="GO:0042277">
    <property type="term" value="F:peptide binding"/>
    <property type="evidence" value="ECO:0007669"/>
    <property type="project" value="TreeGrafter"/>
</dbReference>
<evidence type="ECO:0000256" key="2">
    <source>
        <dbReference type="ARBA" id="ARBA00004606"/>
    </source>
</evidence>
<dbReference type="InterPro" id="IPR034016">
    <property type="entry name" value="M1_APN-typ"/>
</dbReference>
<dbReference type="Gene3D" id="2.60.40.1730">
    <property type="entry name" value="tricorn interacting facor f3 domain"/>
    <property type="match status" value="1"/>
</dbReference>
<keyword evidence="13 19" id="KW-0482">Metalloprotease</keyword>
<dbReference type="InterPro" id="IPR050344">
    <property type="entry name" value="Peptidase_M1_aminopeptidases"/>
</dbReference>
<dbReference type="FunFam" id="2.60.40.1730:FF:000001">
    <property type="entry name" value="Leucyl-cystinyl aminopeptidase"/>
    <property type="match status" value="1"/>
</dbReference>
<keyword evidence="5" id="KW-1003">Cell membrane</keyword>
<comment type="subcellular location">
    <subcellularLocation>
        <location evidence="1">Cell membrane</location>
    </subcellularLocation>
    <subcellularLocation>
        <location evidence="2">Membrane</location>
        <topology evidence="2">Single-pass type II membrane protein</topology>
    </subcellularLocation>
</comment>
<evidence type="ECO:0000256" key="19">
    <source>
        <dbReference type="RuleBase" id="RU364040"/>
    </source>
</evidence>
<evidence type="ECO:0000256" key="7">
    <source>
        <dbReference type="ARBA" id="ARBA00022692"/>
    </source>
</evidence>
<evidence type="ECO:0000256" key="8">
    <source>
        <dbReference type="ARBA" id="ARBA00022723"/>
    </source>
</evidence>
<evidence type="ECO:0000259" key="20">
    <source>
        <dbReference type="Pfam" id="PF01433"/>
    </source>
</evidence>
<dbReference type="SUPFAM" id="SSF55486">
    <property type="entry name" value="Metalloproteases ('zincins'), catalytic domain"/>
    <property type="match status" value="1"/>
</dbReference>
<evidence type="ECO:0000313" key="23">
    <source>
        <dbReference type="EMBL" id="KAI6652079.1"/>
    </source>
</evidence>
<dbReference type="InterPro" id="IPR001930">
    <property type="entry name" value="Peptidase_M1"/>
</dbReference>
<keyword evidence="16" id="KW-0325">Glycoprotein</keyword>
<comment type="similarity">
    <text evidence="3 19">Belongs to the peptidase M1 family.</text>
</comment>
<dbReference type="FunFam" id="1.10.390.10:FF:000006">
    <property type="entry name" value="Puromycin-sensitive aminopeptidase"/>
    <property type="match status" value="1"/>
</dbReference>
<feature type="transmembrane region" description="Helical" evidence="19">
    <location>
        <begin position="40"/>
        <end position="65"/>
    </location>
</feature>
<keyword evidence="8 18" id="KW-0479">Metal-binding</keyword>
<keyword evidence="24" id="KW-1185">Reference proteome</keyword>
<keyword evidence="6 19" id="KW-0645">Protease</keyword>
<evidence type="ECO:0000256" key="11">
    <source>
        <dbReference type="ARBA" id="ARBA00022968"/>
    </source>
</evidence>
<feature type="domain" description="ERAP1-like C-terminal" evidence="21">
    <location>
        <begin position="592"/>
        <end position="907"/>
    </location>
</feature>
<keyword evidence="9 19" id="KW-0378">Hydrolase</keyword>
<dbReference type="GO" id="GO:0005886">
    <property type="term" value="C:plasma membrane"/>
    <property type="evidence" value="ECO:0007669"/>
    <property type="project" value="UniProtKB-SubCell"/>
</dbReference>
<comment type="caution">
    <text evidence="23">The sequence shown here is derived from an EMBL/GenBank/DDBJ whole genome shotgun (WGS) entry which is preliminary data.</text>
</comment>
<dbReference type="GO" id="GO:0070006">
    <property type="term" value="F:metalloaminopeptidase activity"/>
    <property type="evidence" value="ECO:0007669"/>
    <property type="project" value="TreeGrafter"/>
</dbReference>
<evidence type="ECO:0000256" key="17">
    <source>
        <dbReference type="PIRSR" id="PIRSR634016-1"/>
    </source>
</evidence>
<evidence type="ECO:0000256" key="10">
    <source>
        <dbReference type="ARBA" id="ARBA00022833"/>
    </source>
</evidence>
<evidence type="ECO:0000256" key="18">
    <source>
        <dbReference type="PIRSR" id="PIRSR634016-3"/>
    </source>
</evidence>
<feature type="active site" description="Proton acceptor" evidence="17">
    <location>
        <position position="380"/>
    </location>
</feature>
<feature type="binding site" evidence="18">
    <location>
        <position position="402"/>
    </location>
    <ligand>
        <name>Zn(2+)</name>
        <dbReference type="ChEBI" id="CHEBI:29105"/>
        <note>catalytic</note>
    </ligand>
</feature>
<keyword evidence="14 19" id="KW-0472">Membrane</keyword>
<accession>A0AAV7JT70</accession>
<dbReference type="GO" id="GO:0005615">
    <property type="term" value="C:extracellular space"/>
    <property type="evidence" value="ECO:0007669"/>
    <property type="project" value="TreeGrafter"/>
</dbReference>
<evidence type="ECO:0000256" key="5">
    <source>
        <dbReference type="ARBA" id="ARBA00022475"/>
    </source>
</evidence>
<evidence type="ECO:0000256" key="6">
    <source>
        <dbReference type="ARBA" id="ARBA00022670"/>
    </source>
</evidence>
<evidence type="ECO:0000259" key="22">
    <source>
        <dbReference type="Pfam" id="PF17900"/>
    </source>
</evidence>
<protein>
    <recommendedName>
        <fullName evidence="19">Aminopeptidase</fullName>
        <ecNumber evidence="19">3.4.11.-</ecNumber>
    </recommendedName>
</protein>
<dbReference type="Gene3D" id="1.25.50.20">
    <property type="match status" value="1"/>
</dbReference>
<dbReference type="GO" id="GO:0043171">
    <property type="term" value="P:peptide catabolic process"/>
    <property type="evidence" value="ECO:0007669"/>
    <property type="project" value="TreeGrafter"/>
</dbReference>
<dbReference type="EC" id="3.4.11.-" evidence="19"/>
<evidence type="ECO:0000256" key="12">
    <source>
        <dbReference type="ARBA" id="ARBA00022989"/>
    </source>
</evidence>
<dbReference type="Pfam" id="PF01433">
    <property type="entry name" value="Peptidase_M1"/>
    <property type="match status" value="1"/>
</dbReference>
<evidence type="ECO:0000256" key="13">
    <source>
        <dbReference type="ARBA" id="ARBA00023049"/>
    </source>
</evidence>
<dbReference type="InterPro" id="IPR042097">
    <property type="entry name" value="Aminopeptidase_N-like_N_sf"/>
</dbReference>
<dbReference type="EMBL" id="JAKMXF010000300">
    <property type="protein sequence ID" value="KAI6652079.1"/>
    <property type="molecule type" value="Genomic_DNA"/>
</dbReference>
<dbReference type="GO" id="GO:0006508">
    <property type="term" value="P:proteolysis"/>
    <property type="evidence" value="ECO:0007669"/>
    <property type="project" value="UniProtKB-KW"/>
</dbReference>
<evidence type="ECO:0000313" key="24">
    <source>
        <dbReference type="Proteomes" id="UP001165289"/>
    </source>
</evidence>
<proteinExistence type="inferred from homology"/>
<dbReference type="FunFam" id="2.60.40.1910:FF:000003">
    <property type="entry name" value="Aminopeptidase"/>
    <property type="match status" value="1"/>
</dbReference>
<dbReference type="InterPro" id="IPR014782">
    <property type="entry name" value="Peptidase_M1_dom"/>
</dbReference>
<dbReference type="GO" id="GO:0005737">
    <property type="term" value="C:cytoplasm"/>
    <property type="evidence" value="ECO:0007669"/>
    <property type="project" value="TreeGrafter"/>
</dbReference>
<dbReference type="Proteomes" id="UP001165289">
    <property type="component" value="Unassembled WGS sequence"/>
</dbReference>
<dbReference type="Pfam" id="PF17900">
    <property type="entry name" value="Peptidase_M1_N"/>
    <property type="match status" value="1"/>
</dbReference>
<dbReference type="InterPro" id="IPR024571">
    <property type="entry name" value="ERAP1-like_C_dom"/>
</dbReference>
<dbReference type="Gene3D" id="1.10.390.10">
    <property type="entry name" value="Neutral Protease Domain 2"/>
    <property type="match status" value="1"/>
</dbReference>
<dbReference type="PANTHER" id="PTHR11533">
    <property type="entry name" value="PROTEASE M1 ZINC METALLOPROTEASE"/>
    <property type="match status" value="1"/>
</dbReference>
<organism evidence="23 24">
    <name type="scientific">Oopsacas minuta</name>
    <dbReference type="NCBI Taxonomy" id="111878"/>
    <lineage>
        <taxon>Eukaryota</taxon>
        <taxon>Metazoa</taxon>
        <taxon>Porifera</taxon>
        <taxon>Hexactinellida</taxon>
        <taxon>Hexasterophora</taxon>
        <taxon>Lyssacinosida</taxon>
        <taxon>Leucopsacidae</taxon>
        <taxon>Oopsacas</taxon>
    </lineage>
</organism>
<feature type="domain" description="Peptidase M1 membrane alanine aminopeptidase" evidence="20">
    <location>
        <begin position="307"/>
        <end position="457"/>
    </location>
</feature>
<evidence type="ECO:0000256" key="16">
    <source>
        <dbReference type="ARBA" id="ARBA00023180"/>
    </source>
</evidence>
<reference evidence="23 24" key="1">
    <citation type="journal article" date="2023" name="BMC Biol.">
        <title>The compact genome of the sponge Oopsacas minuta (Hexactinellida) is lacking key metazoan core genes.</title>
        <authorList>
            <person name="Santini S."/>
            <person name="Schenkelaars Q."/>
            <person name="Jourda C."/>
            <person name="Duchesne M."/>
            <person name="Belahbib H."/>
            <person name="Rocher C."/>
            <person name="Selva M."/>
            <person name="Riesgo A."/>
            <person name="Vervoort M."/>
            <person name="Leys S.P."/>
            <person name="Kodjabachian L."/>
            <person name="Le Bivic A."/>
            <person name="Borchiellini C."/>
            <person name="Claverie J.M."/>
            <person name="Renard E."/>
        </authorList>
    </citation>
    <scope>NUCLEOTIDE SEQUENCE [LARGE SCALE GENOMIC DNA]</scope>
    <source>
        <strain evidence="23">SPO-2</strain>
    </source>
</reference>
<dbReference type="PANTHER" id="PTHR11533:SF299">
    <property type="entry name" value="AMINOPEPTIDASE"/>
    <property type="match status" value="1"/>
</dbReference>
<dbReference type="InterPro" id="IPR010916">
    <property type="entry name" value="TonB_box_CS"/>
</dbReference>
<dbReference type="Pfam" id="PF11838">
    <property type="entry name" value="ERAP1_C"/>
    <property type="match status" value="1"/>
</dbReference>
<keyword evidence="10 18" id="KW-0862">Zinc</keyword>
<feature type="domain" description="Aminopeptidase N-like N-terminal" evidence="22">
    <location>
        <begin position="87"/>
        <end position="272"/>
    </location>
</feature>
<keyword evidence="7 19" id="KW-0812">Transmembrane</keyword>
<dbReference type="PROSITE" id="PS00430">
    <property type="entry name" value="TONB_DEPENDENT_REC_1"/>
    <property type="match status" value="1"/>
</dbReference>
<dbReference type="Gene3D" id="2.60.40.1910">
    <property type="match status" value="1"/>
</dbReference>
<dbReference type="InterPro" id="IPR027268">
    <property type="entry name" value="Peptidase_M4/M1_CTD_sf"/>
</dbReference>
<evidence type="ECO:0000256" key="14">
    <source>
        <dbReference type="ARBA" id="ARBA00023136"/>
    </source>
</evidence>
<gene>
    <name evidence="23" type="ORF">LOD99_4624</name>
</gene>
<evidence type="ECO:0000256" key="3">
    <source>
        <dbReference type="ARBA" id="ARBA00010136"/>
    </source>
</evidence>
<name>A0AAV7JT70_9METZ</name>